<protein>
    <submittedName>
        <fullName evidence="2">DUF3307 domain-containing protein</fullName>
    </submittedName>
</protein>
<gene>
    <name evidence="2" type="ORF">G4D63_14930</name>
</gene>
<keyword evidence="3" id="KW-1185">Reference proteome</keyword>
<organism evidence="2 3">
    <name type="scientific">Bacillus mesophilus</name>
    <dbReference type="NCBI Taxonomy" id="1808955"/>
    <lineage>
        <taxon>Bacteria</taxon>
        <taxon>Bacillati</taxon>
        <taxon>Bacillota</taxon>
        <taxon>Bacilli</taxon>
        <taxon>Bacillales</taxon>
        <taxon>Bacillaceae</taxon>
        <taxon>Bacillus</taxon>
    </lineage>
</organism>
<reference evidence="2 3" key="1">
    <citation type="submission" date="2020-02" db="EMBL/GenBank/DDBJ databases">
        <title>Bacillus aquiflavi sp. nov., isolated from yellow water of strong flavor Chinese baijiu in Yibin region of China.</title>
        <authorList>
            <person name="Xie J."/>
        </authorList>
    </citation>
    <scope>NUCLEOTIDE SEQUENCE [LARGE SCALE GENOMIC DNA]</scope>
    <source>
        <strain evidence="2 3">SA4</strain>
    </source>
</reference>
<keyword evidence="1" id="KW-1133">Transmembrane helix</keyword>
<name>A0A6M0QBY2_9BACI</name>
<evidence type="ECO:0000313" key="3">
    <source>
        <dbReference type="Proteomes" id="UP000481043"/>
    </source>
</evidence>
<dbReference type="EMBL" id="JAAIWM010000005">
    <property type="protein sequence ID" value="NEY73030.1"/>
    <property type="molecule type" value="Genomic_DNA"/>
</dbReference>
<proteinExistence type="predicted"/>
<sequence length="113" mass="12840">MSQFDFLLIGHFIGDFLLQTSWMAQYKATKWIPLLTHVTIYTIVVAIFGFLSGGLSLWGIAIIFIGHVILDRKKFVSFWVKKIQRADGPSLGWLSIVTDQVFHLILLAIAIYV</sequence>
<keyword evidence="1" id="KW-0472">Membrane</keyword>
<dbReference type="Proteomes" id="UP000481043">
    <property type="component" value="Unassembled WGS sequence"/>
</dbReference>
<dbReference type="RefSeq" id="WP_163180496.1">
    <property type="nucleotide sequence ID" value="NZ_JAAIWM010000005.1"/>
</dbReference>
<dbReference type="Pfam" id="PF11750">
    <property type="entry name" value="DUF3307"/>
    <property type="match status" value="1"/>
</dbReference>
<dbReference type="InterPro" id="IPR021737">
    <property type="entry name" value="Phage_phiKZ_Orf197"/>
</dbReference>
<feature type="transmembrane region" description="Helical" evidence="1">
    <location>
        <begin position="91"/>
        <end position="112"/>
    </location>
</feature>
<feature type="transmembrane region" description="Helical" evidence="1">
    <location>
        <begin position="40"/>
        <end position="70"/>
    </location>
</feature>
<accession>A0A6M0QBY2</accession>
<comment type="caution">
    <text evidence="2">The sequence shown here is derived from an EMBL/GenBank/DDBJ whole genome shotgun (WGS) entry which is preliminary data.</text>
</comment>
<evidence type="ECO:0000256" key="1">
    <source>
        <dbReference type="SAM" id="Phobius"/>
    </source>
</evidence>
<dbReference type="AlphaFoldDB" id="A0A6M0QBY2"/>
<keyword evidence="1" id="KW-0812">Transmembrane</keyword>
<evidence type="ECO:0000313" key="2">
    <source>
        <dbReference type="EMBL" id="NEY73030.1"/>
    </source>
</evidence>